<comment type="caution">
    <text evidence="1">The sequence shown here is derived from an EMBL/GenBank/DDBJ whole genome shotgun (WGS) entry which is preliminary data.</text>
</comment>
<dbReference type="EMBL" id="CAJNOK010025627">
    <property type="protein sequence ID" value="CAF1392294.1"/>
    <property type="molecule type" value="Genomic_DNA"/>
</dbReference>
<gene>
    <name evidence="1" type="ORF">OVA965_LOCUS32635</name>
    <name evidence="2" type="ORF">TMI583_LOCUS33497</name>
</gene>
<evidence type="ECO:0000313" key="1">
    <source>
        <dbReference type="EMBL" id="CAF1392294.1"/>
    </source>
</evidence>
<evidence type="ECO:0000313" key="3">
    <source>
        <dbReference type="Proteomes" id="UP000677228"/>
    </source>
</evidence>
<dbReference type="Proteomes" id="UP000677228">
    <property type="component" value="Unassembled WGS sequence"/>
</dbReference>
<dbReference type="EMBL" id="CAJOBA010047334">
    <property type="protein sequence ID" value="CAF4199854.1"/>
    <property type="molecule type" value="Genomic_DNA"/>
</dbReference>
<dbReference type="AlphaFoldDB" id="A0A8S2F5V5"/>
<protein>
    <submittedName>
        <fullName evidence="1">Uncharacterized protein</fullName>
    </submittedName>
</protein>
<organism evidence="1 3">
    <name type="scientific">Didymodactylos carnosus</name>
    <dbReference type="NCBI Taxonomy" id="1234261"/>
    <lineage>
        <taxon>Eukaryota</taxon>
        <taxon>Metazoa</taxon>
        <taxon>Spiralia</taxon>
        <taxon>Gnathifera</taxon>
        <taxon>Rotifera</taxon>
        <taxon>Eurotatoria</taxon>
        <taxon>Bdelloidea</taxon>
        <taxon>Philodinida</taxon>
        <taxon>Philodinidae</taxon>
        <taxon>Didymodactylos</taxon>
    </lineage>
</organism>
<evidence type="ECO:0000313" key="2">
    <source>
        <dbReference type="EMBL" id="CAF4199854.1"/>
    </source>
</evidence>
<proteinExistence type="predicted"/>
<sequence length="204" mass="24064">MFQKTDNIDFTSKDLLESIRELMAFCKQHCSTKGLSRNWGCRAQACHKQTDRLMHYGFERFVADARGGKRGEAFWDLYPDIEEEAREFAIQACTRKAASFTVEELSHFIDDKYREINDLDKDVPGLIRFVQSCRLDLQKWGISYSPNKSRPYLLGHERPEVIEHREKIIDYFLSRENFYYQVSEENDPKWVHPSVPEPVILLCM</sequence>
<name>A0A8S2F5V5_9BILA</name>
<dbReference type="Proteomes" id="UP000682733">
    <property type="component" value="Unassembled WGS sequence"/>
</dbReference>
<reference evidence="1" key="1">
    <citation type="submission" date="2021-02" db="EMBL/GenBank/DDBJ databases">
        <authorList>
            <person name="Nowell W R."/>
        </authorList>
    </citation>
    <scope>NUCLEOTIDE SEQUENCE</scope>
</reference>
<accession>A0A8S2F5V5</accession>